<protein>
    <submittedName>
        <fullName evidence="1">Uncharacterized protein</fullName>
    </submittedName>
</protein>
<reference evidence="1" key="1">
    <citation type="submission" date="2023-07" db="EMBL/GenBank/DDBJ databases">
        <authorList>
            <consortium name="AG Swart"/>
            <person name="Singh M."/>
            <person name="Singh A."/>
            <person name="Seah K."/>
            <person name="Emmerich C."/>
        </authorList>
    </citation>
    <scope>NUCLEOTIDE SEQUENCE</scope>
    <source>
        <strain evidence="1">DP1</strain>
    </source>
</reference>
<gene>
    <name evidence="1" type="ORF">ECRASSUSDP1_LOCUS13900</name>
</gene>
<organism evidence="1 2">
    <name type="scientific">Euplotes crassus</name>
    <dbReference type="NCBI Taxonomy" id="5936"/>
    <lineage>
        <taxon>Eukaryota</taxon>
        <taxon>Sar</taxon>
        <taxon>Alveolata</taxon>
        <taxon>Ciliophora</taxon>
        <taxon>Intramacronucleata</taxon>
        <taxon>Spirotrichea</taxon>
        <taxon>Hypotrichia</taxon>
        <taxon>Euplotida</taxon>
        <taxon>Euplotidae</taxon>
        <taxon>Moneuplotes</taxon>
    </lineage>
</organism>
<sequence length="324" mass="37751">MKAKDEEQVINTLKNFLASIGIRQKSSEQTRAKNIDVYRSTPKCYDDPRRREKFTNFLTSLMEQKELSPEDFRLNKSRSDRRTHSNIKSVNFNELAGKEVITFLPKMLIEQQGNSFQRRLASTNTKRTHMRGQKLLRMVKIKSSIFEQGTLKPNQNIRGTEDTDKILVRNCINYCSRIRPNLLPKIRKKPRDHPLFPKKINKEKKMLENSSLKATAYKKPHLHTPFPNDYDRGFSNSPGIKLSHKRSFASLKQDNCLVKKAPLLDRKNCKSELGHHKKDKSILRVQLTSNRQKRGKSIGFSDEPLKPKLFELTRSGLKESRSRF</sequence>
<dbReference type="Proteomes" id="UP001295684">
    <property type="component" value="Unassembled WGS sequence"/>
</dbReference>
<proteinExistence type="predicted"/>
<accession>A0AAD1XH27</accession>
<evidence type="ECO:0000313" key="2">
    <source>
        <dbReference type="Proteomes" id="UP001295684"/>
    </source>
</evidence>
<dbReference type="EMBL" id="CAMPGE010013861">
    <property type="protein sequence ID" value="CAI2372569.1"/>
    <property type="molecule type" value="Genomic_DNA"/>
</dbReference>
<comment type="caution">
    <text evidence="1">The sequence shown here is derived from an EMBL/GenBank/DDBJ whole genome shotgun (WGS) entry which is preliminary data.</text>
</comment>
<name>A0AAD1XH27_EUPCR</name>
<dbReference type="AlphaFoldDB" id="A0AAD1XH27"/>
<keyword evidence="2" id="KW-1185">Reference proteome</keyword>
<evidence type="ECO:0000313" key="1">
    <source>
        <dbReference type="EMBL" id="CAI2372569.1"/>
    </source>
</evidence>